<name>G0LML2_HALWC</name>
<dbReference type="Proteomes" id="UP000007954">
    <property type="component" value="Chromosome"/>
</dbReference>
<evidence type="ECO:0000313" key="1">
    <source>
        <dbReference type="EMBL" id="CCC41332.1"/>
    </source>
</evidence>
<proteinExistence type="predicted"/>
<dbReference type="HOGENOM" id="CLU_3094064_0_0_2"/>
<evidence type="ECO:0000313" key="2">
    <source>
        <dbReference type="Proteomes" id="UP000007954"/>
    </source>
</evidence>
<protein>
    <submittedName>
        <fullName evidence="1">Small CPxCG-related zinc finger protein</fullName>
    </submittedName>
</protein>
<organism evidence="1 2">
    <name type="scientific">Haloquadratum walsbyi (strain DSM 16854 / JCM 12705 / C23)</name>
    <dbReference type="NCBI Taxonomy" id="768065"/>
    <lineage>
        <taxon>Archaea</taxon>
        <taxon>Methanobacteriati</taxon>
        <taxon>Methanobacteriota</taxon>
        <taxon>Stenosarchaea group</taxon>
        <taxon>Halobacteria</taxon>
        <taxon>Halobacteriales</taxon>
        <taxon>Haloferacaceae</taxon>
        <taxon>Haloquadratum</taxon>
    </lineage>
</organism>
<dbReference type="EMBL" id="FR746099">
    <property type="protein sequence ID" value="CCC41332.1"/>
    <property type="molecule type" value="Genomic_DNA"/>
</dbReference>
<sequence length="51" mass="5554">MIHRGLICQSCYSEVTLQTARNTAVQTKAKDATADSDQFMCPFCGSHSLTS</sequence>
<reference evidence="1 2" key="1">
    <citation type="journal article" date="2011" name="PLoS ONE">
        <title>Haloquadratum walsbyi: limited diversity in a global pond.</title>
        <authorList>
            <person name="Dyall-Smith M."/>
            <person name="Pfeiffer F."/>
            <person name="Klee K."/>
            <person name="Palm P."/>
            <person name="Gross K."/>
            <person name="Schuster S.C."/>
            <person name="Rampp M."/>
            <person name="Oesterhelt D."/>
        </authorList>
    </citation>
    <scope>NUCLEOTIDE SEQUENCE [LARGE SCALE GENOMIC DNA]</scope>
    <source>
        <strain evidence="2">DSM 16854 / JCM 12705 / C23</strain>
    </source>
</reference>
<accession>G0LML2</accession>
<dbReference type="AlphaFoldDB" id="G0LML2"/>
<gene>
    <name evidence="1" type="ordered locus">Hqrw_3583</name>
</gene>
<dbReference type="KEGG" id="hwc:Hqrw_3583"/>